<comment type="caution">
    <text evidence="1">The sequence shown here is derived from an EMBL/GenBank/DDBJ whole genome shotgun (WGS) entry which is preliminary data.</text>
</comment>
<reference evidence="1" key="1">
    <citation type="journal article" date="2022" name="bioRxiv">
        <title>Sequencing and chromosome-scale assembly of the giantPleurodeles waltlgenome.</title>
        <authorList>
            <person name="Brown T."/>
            <person name="Elewa A."/>
            <person name="Iarovenko S."/>
            <person name="Subramanian E."/>
            <person name="Araus A.J."/>
            <person name="Petzold A."/>
            <person name="Susuki M."/>
            <person name="Suzuki K.-i.T."/>
            <person name="Hayashi T."/>
            <person name="Toyoda A."/>
            <person name="Oliveira C."/>
            <person name="Osipova E."/>
            <person name="Leigh N.D."/>
            <person name="Simon A."/>
            <person name="Yun M.H."/>
        </authorList>
    </citation>
    <scope>NUCLEOTIDE SEQUENCE</scope>
    <source>
        <strain evidence="1">20211129_DDA</strain>
        <tissue evidence="1">Liver</tissue>
    </source>
</reference>
<keyword evidence="2" id="KW-1185">Reference proteome</keyword>
<name>A0AAV7TQ53_PLEWA</name>
<protein>
    <submittedName>
        <fullName evidence="1">Uncharacterized protein</fullName>
    </submittedName>
</protein>
<gene>
    <name evidence="1" type="ORF">NDU88_003851</name>
</gene>
<proteinExistence type="predicted"/>
<dbReference type="AlphaFoldDB" id="A0AAV7TQ53"/>
<organism evidence="1 2">
    <name type="scientific">Pleurodeles waltl</name>
    <name type="common">Iberian ribbed newt</name>
    <dbReference type="NCBI Taxonomy" id="8319"/>
    <lineage>
        <taxon>Eukaryota</taxon>
        <taxon>Metazoa</taxon>
        <taxon>Chordata</taxon>
        <taxon>Craniata</taxon>
        <taxon>Vertebrata</taxon>
        <taxon>Euteleostomi</taxon>
        <taxon>Amphibia</taxon>
        <taxon>Batrachia</taxon>
        <taxon>Caudata</taxon>
        <taxon>Salamandroidea</taxon>
        <taxon>Salamandridae</taxon>
        <taxon>Pleurodelinae</taxon>
        <taxon>Pleurodeles</taxon>
    </lineage>
</organism>
<accession>A0AAV7TQ53</accession>
<sequence length="102" mass="11180">MSEWPPRSFDRGAVIQRRYLGGRPPPSAKVKMTPKGRVCVDFRCSVVDPLWVGGFSDAPGTMRGFPSLAERSHMSCVDSVGAVSIRFWKLGCVVPARLCVDP</sequence>
<dbReference type="EMBL" id="JANPWB010000006">
    <property type="protein sequence ID" value="KAJ1178606.1"/>
    <property type="molecule type" value="Genomic_DNA"/>
</dbReference>
<evidence type="ECO:0000313" key="2">
    <source>
        <dbReference type="Proteomes" id="UP001066276"/>
    </source>
</evidence>
<evidence type="ECO:0000313" key="1">
    <source>
        <dbReference type="EMBL" id="KAJ1178606.1"/>
    </source>
</evidence>
<dbReference type="Proteomes" id="UP001066276">
    <property type="component" value="Chromosome 3_2"/>
</dbReference>